<protein>
    <submittedName>
        <fullName evidence="1">Uncharacterized protein</fullName>
    </submittedName>
</protein>
<dbReference type="AlphaFoldDB" id="A0A291N0F3"/>
<gene>
    <name evidence="1" type="ORF">A6768_11990</name>
</gene>
<accession>A0A291N0F3</accession>
<evidence type="ECO:0000313" key="2">
    <source>
        <dbReference type="Proteomes" id="UP000219422"/>
    </source>
</evidence>
<proteinExistence type="predicted"/>
<reference evidence="1 2" key="1">
    <citation type="submission" date="2017-10" db="EMBL/GenBank/DDBJ databases">
        <title>Sphingobium yanoikuyae S72.</title>
        <authorList>
            <person name="Sanchez E."/>
            <person name="Bustos P."/>
            <person name="Mendoza P."/>
            <person name="Guo X."/>
            <person name="Mendoza A."/>
        </authorList>
    </citation>
    <scope>NUCLEOTIDE SEQUENCE [LARGE SCALE GENOMIC DNA]</scope>
    <source>
        <strain evidence="1 2">S72</strain>
    </source>
</reference>
<organism evidence="1 2">
    <name type="scientific">Sphingobium yanoikuyae</name>
    <name type="common">Sphingomonas yanoikuyae</name>
    <dbReference type="NCBI Taxonomy" id="13690"/>
    <lineage>
        <taxon>Bacteria</taxon>
        <taxon>Pseudomonadati</taxon>
        <taxon>Pseudomonadota</taxon>
        <taxon>Alphaproteobacteria</taxon>
        <taxon>Sphingomonadales</taxon>
        <taxon>Sphingomonadaceae</taxon>
        <taxon>Sphingobium</taxon>
    </lineage>
</organism>
<dbReference type="KEGG" id="sya:A6768_11990"/>
<evidence type="ECO:0000313" key="1">
    <source>
        <dbReference type="EMBL" id="ATI80640.1"/>
    </source>
</evidence>
<dbReference type="Proteomes" id="UP000219422">
    <property type="component" value="Chromosome"/>
</dbReference>
<dbReference type="EMBL" id="CP023741">
    <property type="protein sequence ID" value="ATI80640.1"/>
    <property type="molecule type" value="Genomic_DNA"/>
</dbReference>
<sequence>MIFAMAVSQATPEAATPMAEQQAQSAFILDQDARSGNLTLVERDDRKNPRVQPIREVEVNGCYVAFKTVTDGVSFRGSIVHLGKGSSIRSDQQGSRIRIISAPANAGVTLLRSTASNGEIVLALQQVQDACQAEDVIF</sequence>
<name>A0A291N0F3_SPHYA</name>